<evidence type="ECO:0000256" key="2">
    <source>
        <dbReference type="ARBA" id="ARBA00022801"/>
    </source>
</evidence>
<keyword evidence="5" id="KW-1185">Reference proteome</keyword>
<gene>
    <name evidence="4" type="ORF">M569_17496</name>
</gene>
<dbReference type="GO" id="GO:0003676">
    <property type="term" value="F:nucleic acid binding"/>
    <property type="evidence" value="ECO:0007669"/>
    <property type="project" value="InterPro"/>
</dbReference>
<dbReference type="Pfam" id="PF25597">
    <property type="entry name" value="SH3_retrovirus"/>
    <property type="match status" value="1"/>
</dbReference>
<organism evidence="4 5">
    <name type="scientific">Genlisea aurea</name>
    <dbReference type="NCBI Taxonomy" id="192259"/>
    <lineage>
        <taxon>Eukaryota</taxon>
        <taxon>Viridiplantae</taxon>
        <taxon>Streptophyta</taxon>
        <taxon>Embryophyta</taxon>
        <taxon>Tracheophyta</taxon>
        <taxon>Spermatophyta</taxon>
        <taxon>Magnoliopsida</taxon>
        <taxon>eudicotyledons</taxon>
        <taxon>Gunneridae</taxon>
        <taxon>Pentapetalae</taxon>
        <taxon>asterids</taxon>
        <taxon>lamiids</taxon>
        <taxon>Lamiales</taxon>
        <taxon>Lentibulariaceae</taxon>
        <taxon>Genlisea</taxon>
    </lineage>
</organism>
<dbReference type="InterPro" id="IPR013103">
    <property type="entry name" value="RVT_2"/>
</dbReference>
<sequence>MVAGLPENLDFSNTSLECPACLSGKMTRVPYPRKGVKSDESIKDMNVGDEVCSDTFGPIQGMSRYGNRFIVEFIDKASSFAFLFGLSTLSQVFTKYIVMWNILNTQLGVKIKLFRADGHGCYDNSEMRSFLAKDGTLFKMRTPYCLEQNAIAERRVRTIVEMARTMLIHSCVPSYCWEDAVMHANHVKNRIITRVLNNVTPYEKFWKKKPDLQWLRPFGCLAYVLIHKELRQGKFEAVARPGVLMGMSDAHSGYKIHMLQNNEIKIARDVWFYEEVFPYRKNPTNDLQWMNPLDCPKPEDDERVPDGFEDPFVKSRENTNETRRISELSNLYKEKVFQINNTLLKITSSVSSVISDEPAVVTEGVEKLESTNFGEEVICSGKQDVYDFSQKDIIKDCMVDGVILNVAELDLKSELEGSDREKWLEAFRVEYGAILRTKTFVPMTLEARRLLHEGKIKVHQTRPILVHKFDEAGNIARYKVRLVVKGFTMEQGIDYDKTFAPCARMNTVRMIVAWAVALKWQVIHADVPNAYLNGKTPHLVVIKLPPMWNEVLGDVVGKDGQPAIMANSLYGAPDAGRNWNSTYVQIFIEEGYTQCKKEPCLFVKGSYPRVAIFVIWVDDTFATGSDVPEIDWMMSRLKDKLNIKKAFIEKIAQRFGLSDAKPLNLPVQKGFRPLKNMCPVNEEDREEMRRIPYRSAVGSLLYVALCTRPDIMYATCALARFGHNPGKAHWTGVKSIIRYLMASRDMCFNYWFPSSELSVVDLVPNGFSDAAFNDADDGRSTMGYVLYMAGYPISWRSKVAKTVAQSSFEAEWVALNGFAREVVWARDVFAHIFGPCKISSTLRIDNQACFIHVEQRVTEANKHFKPKFFLMVQLVRDQIVTVVKINSTENCADIMTKALGKPSFGAHRRLLMIDV</sequence>
<proteinExistence type="predicted"/>
<dbReference type="EMBL" id="AUSU01010358">
    <property type="protein sequence ID" value="EPS57321.1"/>
    <property type="molecule type" value="Genomic_DNA"/>
</dbReference>
<accession>S8BYT8</accession>
<dbReference type="InterPro" id="IPR012337">
    <property type="entry name" value="RNaseH-like_sf"/>
</dbReference>
<dbReference type="GO" id="GO:0046872">
    <property type="term" value="F:metal ion binding"/>
    <property type="evidence" value="ECO:0007669"/>
    <property type="project" value="UniProtKB-KW"/>
</dbReference>
<evidence type="ECO:0000313" key="5">
    <source>
        <dbReference type="Proteomes" id="UP000015453"/>
    </source>
</evidence>
<evidence type="ECO:0000256" key="1">
    <source>
        <dbReference type="ARBA" id="ARBA00022723"/>
    </source>
</evidence>
<dbReference type="AlphaFoldDB" id="S8BYT8"/>
<dbReference type="GO" id="GO:0015074">
    <property type="term" value="P:DNA integration"/>
    <property type="evidence" value="ECO:0007669"/>
    <property type="project" value="InterPro"/>
</dbReference>
<dbReference type="SUPFAM" id="SSF53098">
    <property type="entry name" value="Ribonuclease H-like"/>
    <property type="match status" value="1"/>
</dbReference>
<dbReference type="Pfam" id="PF07727">
    <property type="entry name" value="RVT_2"/>
    <property type="match status" value="1"/>
</dbReference>
<dbReference type="InterPro" id="IPR001584">
    <property type="entry name" value="Integrase_cat-core"/>
</dbReference>
<dbReference type="GO" id="GO:0016787">
    <property type="term" value="F:hydrolase activity"/>
    <property type="evidence" value="ECO:0007669"/>
    <property type="project" value="UniProtKB-KW"/>
</dbReference>
<dbReference type="CDD" id="cd09272">
    <property type="entry name" value="RNase_HI_RT_Ty1"/>
    <property type="match status" value="1"/>
</dbReference>
<dbReference type="InterPro" id="IPR039537">
    <property type="entry name" value="Retrotran_Ty1/copia-like"/>
</dbReference>
<dbReference type="PANTHER" id="PTHR42648">
    <property type="entry name" value="TRANSPOSASE, PUTATIVE-RELATED"/>
    <property type="match status" value="1"/>
</dbReference>
<dbReference type="PROSITE" id="PS50994">
    <property type="entry name" value="INTEGRASE"/>
    <property type="match status" value="1"/>
</dbReference>
<dbReference type="PANTHER" id="PTHR42648:SF24">
    <property type="entry name" value="INTEGRASE CATALYTIC DOMAIN-CONTAINING PROTEIN"/>
    <property type="match status" value="1"/>
</dbReference>
<dbReference type="InterPro" id="IPR057670">
    <property type="entry name" value="SH3_retrovirus"/>
</dbReference>
<evidence type="ECO:0000259" key="3">
    <source>
        <dbReference type="PROSITE" id="PS50994"/>
    </source>
</evidence>
<feature type="domain" description="Integrase catalytic" evidence="3">
    <location>
        <begin position="28"/>
        <end position="209"/>
    </location>
</feature>
<dbReference type="Proteomes" id="UP000015453">
    <property type="component" value="Unassembled WGS sequence"/>
</dbReference>
<protein>
    <recommendedName>
        <fullName evidence="3">Integrase catalytic domain-containing protein</fullName>
    </recommendedName>
</protein>
<evidence type="ECO:0000313" key="4">
    <source>
        <dbReference type="EMBL" id="EPS57321.1"/>
    </source>
</evidence>
<dbReference type="Gene3D" id="3.30.420.10">
    <property type="entry name" value="Ribonuclease H-like superfamily/Ribonuclease H"/>
    <property type="match status" value="1"/>
</dbReference>
<reference evidence="4 5" key="1">
    <citation type="journal article" date="2013" name="BMC Genomics">
        <title>The miniature genome of a carnivorous plant Genlisea aurea contains a low number of genes and short non-coding sequences.</title>
        <authorList>
            <person name="Leushkin E.V."/>
            <person name="Sutormin R.A."/>
            <person name="Nabieva E.R."/>
            <person name="Penin A.A."/>
            <person name="Kondrashov A.S."/>
            <person name="Logacheva M.D."/>
        </authorList>
    </citation>
    <scope>NUCLEOTIDE SEQUENCE [LARGE SCALE GENOMIC DNA]</scope>
</reference>
<name>S8BYT8_9LAMI</name>
<dbReference type="OrthoDB" id="418757at2759"/>
<dbReference type="InterPro" id="IPR036397">
    <property type="entry name" value="RNaseH_sf"/>
</dbReference>
<comment type="caution">
    <text evidence="4">The sequence shown here is derived from an EMBL/GenBank/DDBJ whole genome shotgun (WGS) entry which is preliminary data.</text>
</comment>
<keyword evidence="2" id="KW-0378">Hydrolase</keyword>
<keyword evidence="1" id="KW-0479">Metal-binding</keyword>